<sequence>MAPFPLIKRIEIDRSSSEPQFLVNIRHGHHFLATRDRSRADGSIWSFKRCDADDIPIVSDVRYRLPRMNAHVFGQVKGITEMQETGFRITIGCPDDATCKVQELFYRQIQVLSDVLKDDVDVMTNGVVLRSWLPDEQSPPDDGRFYAWMPLKFANLMFGLDVNVELVIGLYRTQLEDPDTPTQSYVLTIHQFWWLRRQDVPKKGSSYACDTRRLIGCVRCT</sequence>
<protein>
    <submittedName>
        <fullName evidence="1">Uncharacterized protein</fullName>
    </submittedName>
</protein>
<name>A0AAD6X659_9AGAR</name>
<evidence type="ECO:0000313" key="2">
    <source>
        <dbReference type="Proteomes" id="UP001218188"/>
    </source>
</evidence>
<comment type="caution">
    <text evidence="1">The sequence shown here is derived from an EMBL/GenBank/DDBJ whole genome shotgun (WGS) entry which is preliminary data.</text>
</comment>
<dbReference type="EMBL" id="JARJCM010000064">
    <property type="protein sequence ID" value="KAJ7033609.1"/>
    <property type="molecule type" value="Genomic_DNA"/>
</dbReference>
<accession>A0AAD6X659</accession>
<keyword evidence="2" id="KW-1185">Reference proteome</keyword>
<dbReference type="AlphaFoldDB" id="A0AAD6X659"/>
<evidence type="ECO:0000313" key="1">
    <source>
        <dbReference type="EMBL" id="KAJ7033609.1"/>
    </source>
</evidence>
<dbReference type="Proteomes" id="UP001218188">
    <property type="component" value="Unassembled WGS sequence"/>
</dbReference>
<gene>
    <name evidence="1" type="ORF">C8F04DRAFT_1260863</name>
</gene>
<proteinExistence type="predicted"/>
<reference evidence="1" key="1">
    <citation type="submission" date="2023-03" db="EMBL/GenBank/DDBJ databases">
        <title>Massive genome expansion in bonnet fungi (Mycena s.s.) driven by repeated elements and novel gene families across ecological guilds.</title>
        <authorList>
            <consortium name="Lawrence Berkeley National Laboratory"/>
            <person name="Harder C.B."/>
            <person name="Miyauchi S."/>
            <person name="Viragh M."/>
            <person name="Kuo A."/>
            <person name="Thoen E."/>
            <person name="Andreopoulos B."/>
            <person name="Lu D."/>
            <person name="Skrede I."/>
            <person name="Drula E."/>
            <person name="Henrissat B."/>
            <person name="Morin E."/>
            <person name="Kohler A."/>
            <person name="Barry K."/>
            <person name="LaButti K."/>
            <person name="Morin E."/>
            <person name="Salamov A."/>
            <person name="Lipzen A."/>
            <person name="Mereny Z."/>
            <person name="Hegedus B."/>
            <person name="Baldrian P."/>
            <person name="Stursova M."/>
            <person name="Weitz H."/>
            <person name="Taylor A."/>
            <person name="Grigoriev I.V."/>
            <person name="Nagy L.G."/>
            <person name="Martin F."/>
            <person name="Kauserud H."/>
        </authorList>
    </citation>
    <scope>NUCLEOTIDE SEQUENCE</scope>
    <source>
        <strain evidence="1">CBHHK200</strain>
    </source>
</reference>
<organism evidence="1 2">
    <name type="scientific">Mycena alexandri</name>
    <dbReference type="NCBI Taxonomy" id="1745969"/>
    <lineage>
        <taxon>Eukaryota</taxon>
        <taxon>Fungi</taxon>
        <taxon>Dikarya</taxon>
        <taxon>Basidiomycota</taxon>
        <taxon>Agaricomycotina</taxon>
        <taxon>Agaricomycetes</taxon>
        <taxon>Agaricomycetidae</taxon>
        <taxon>Agaricales</taxon>
        <taxon>Marasmiineae</taxon>
        <taxon>Mycenaceae</taxon>
        <taxon>Mycena</taxon>
    </lineage>
</organism>